<dbReference type="InterPro" id="IPR008628">
    <property type="entry name" value="GPP34-like"/>
</dbReference>
<dbReference type="Proteomes" id="UP001499978">
    <property type="component" value="Unassembled WGS sequence"/>
</dbReference>
<evidence type="ECO:0000256" key="1">
    <source>
        <dbReference type="ARBA" id="ARBA00004255"/>
    </source>
</evidence>
<dbReference type="Pfam" id="PF05719">
    <property type="entry name" value="GPP34"/>
    <property type="match status" value="1"/>
</dbReference>
<dbReference type="EMBL" id="BAAARY010000039">
    <property type="protein sequence ID" value="GAA2532796.1"/>
    <property type="molecule type" value="Genomic_DNA"/>
</dbReference>
<name>A0ABP6B1R8_9ACTN</name>
<gene>
    <name evidence="5" type="ORF">GCM10010201_35460</name>
</gene>
<evidence type="ECO:0008006" key="7">
    <source>
        <dbReference type="Google" id="ProtNLM"/>
    </source>
</evidence>
<keyword evidence="2" id="KW-0333">Golgi apparatus</keyword>
<accession>A0ABP6B1R8</accession>
<reference evidence="6" key="1">
    <citation type="journal article" date="2019" name="Int. J. Syst. Evol. Microbiol.">
        <title>The Global Catalogue of Microorganisms (GCM) 10K type strain sequencing project: providing services to taxonomists for standard genome sequencing and annotation.</title>
        <authorList>
            <consortium name="The Broad Institute Genomics Platform"/>
            <consortium name="The Broad Institute Genome Sequencing Center for Infectious Disease"/>
            <person name="Wu L."/>
            <person name="Ma J."/>
        </authorList>
    </citation>
    <scope>NUCLEOTIDE SEQUENCE [LARGE SCALE GENOMIC DNA]</scope>
    <source>
        <strain evidence="6">JCM 3367</strain>
    </source>
</reference>
<comment type="caution">
    <text evidence="5">The sequence shown here is derived from an EMBL/GenBank/DDBJ whole genome shotgun (WGS) entry which is preliminary data.</text>
</comment>
<evidence type="ECO:0000256" key="4">
    <source>
        <dbReference type="ARBA" id="ARBA00023136"/>
    </source>
</evidence>
<evidence type="ECO:0000256" key="3">
    <source>
        <dbReference type="ARBA" id="ARBA00023121"/>
    </source>
</evidence>
<sequence>MAVPNSLPQRIYLLAYNPDKGKVGTSTELGAMLRAGALADLYLNGQLIDVRGRAAINGQHLCSDPILAGLLEEIARSKPRKWQHWIDKRQRATVNTVRQQLDDGGWARCQRYKILGLFPATKVTLRDPRVRKELLSRVNNAFRSPTGRVDPADAALVTIAAAAELKLVLDRKTRRDNKRRIQELAKTTGPIGPALHKSIQAAASGASGA</sequence>
<organism evidence="5 6">
    <name type="scientific">Pilimelia columellifera subsp. columellifera</name>
    <dbReference type="NCBI Taxonomy" id="706583"/>
    <lineage>
        <taxon>Bacteria</taxon>
        <taxon>Bacillati</taxon>
        <taxon>Actinomycetota</taxon>
        <taxon>Actinomycetes</taxon>
        <taxon>Micromonosporales</taxon>
        <taxon>Micromonosporaceae</taxon>
        <taxon>Pilimelia</taxon>
    </lineage>
</organism>
<proteinExistence type="predicted"/>
<keyword evidence="6" id="KW-1185">Reference proteome</keyword>
<evidence type="ECO:0000313" key="6">
    <source>
        <dbReference type="Proteomes" id="UP001499978"/>
    </source>
</evidence>
<keyword evidence="3" id="KW-0446">Lipid-binding</keyword>
<dbReference type="Gene3D" id="1.10.3630.10">
    <property type="entry name" value="yeast vps74-n-term truncation variant domain like"/>
    <property type="match status" value="1"/>
</dbReference>
<evidence type="ECO:0000256" key="2">
    <source>
        <dbReference type="ARBA" id="ARBA00023034"/>
    </source>
</evidence>
<keyword evidence="4" id="KW-0472">Membrane</keyword>
<dbReference type="RefSeq" id="WP_344174575.1">
    <property type="nucleotide sequence ID" value="NZ_BAAARY010000039.1"/>
</dbReference>
<protein>
    <recommendedName>
        <fullName evidence="7">GPP34 family phosphoprotein</fullName>
    </recommendedName>
</protein>
<comment type="subcellular location">
    <subcellularLocation>
        <location evidence="1">Golgi apparatus membrane</location>
        <topology evidence="1">Peripheral membrane protein</topology>
        <orientation evidence="1">Cytoplasmic side</orientation>
    </subcellularLocation>
</comment>
<dbReference type="InterPro" id="IPR038261">
    <property type="entry name" value="GPP34-like_sf"/>
</dbReference>
<evidence type="ECO:0000313" key="5">
    <source>
        <dbReference type="EMBL" id="GAA2532796.1"/>
    </source>
</evidence>